<evidence type="ECO:0000256" key="6">
    <source>
        <dbReference type="SAM" id="MobiDB-lite"/>
    </source>
</evidence>
<comment type="caution">
    <text evidence="7">The sequence shown here is derived from an EMBL/GenBank/DDBJ whole genome shotgun (WGS) entry which is preliminary data.</text>
</comment>
<feature type="compositionally biased region" description="Acidic residues" evidence="6">
    <location>
        <begin position="150"/>
        <end position="164"/>
    </location>
</feature>
<accession>A0AAW0CMU1</accession>
<feature type="region of interest" description="Disordered" evidence="6">
    <location>
        <begin position="131"/>
        <end position="176"/>
    </location>
</feature>
<dbReference type="GO" id="GO:0015174">
    <property type="term" value="F:basic amino acid transmembrane transporter activity"/>
    <property type="evidence" value="ECO:0007669"/>
    <property type="project" value="TreeGrafter"/>
</dbReference>
<evidence type="ECO:0000256" key="1">
    <source>
        <dbReference type="ARBA" id="ARBA00004127"/>
    </source>
</evidence>
<keyword evidence="5" id="KW-0472">Membrane</keyword>
<keyword evidence="2" id="KW-0813">Transport</keyword>
<evidence type="ECO:0000256" key="4">
    <source>
        <dbReference type="ARBA" id="ARBA00022989"/>
    </source>
</evidence>
<dbReference type="PANTHER" id="PTHR23501">
    <property type="entry name" value="MAJOR FACILITATOR SUPERFAMILY"/>
    <property type="match status" value="1"/>
</dbReference>
<dbReference type="PANTHER" id="PTHR23501:SF191">
    <property type="entry name" value="VACUOLAR BASIC AMINO ACID TRANSPORTER 4"/>
    <property type="match status" value="1"/>
</dbReference>
<dbReference type="GO" id="GO:0005886">
    <property type="term" value="C:plasma membrane"/>
    <property type="evidence" value="ECO:0007669"/>
    <property type="project" value="TreeGrafter"/>
</dbReference>
<dbReference type="GO" id="GO:0000329">
    <property type="term" value="C:fungal-type vacuole membrane"/>
    <property type="evidence" value="ECO:0007669"/>
    <property type="project" value="TreeGrafter"/>
</dbReference>
<evidence type="ECO:0000256" key="2">
    <source>
        <dbReference type="ARBA" id="ARBA00022448"/>
    </source>
</evidence>
<evidence type="ECO:0000256" key="3">
    <source>
        <dbReference type="ARBA" id="ARBA00022692"/>
    </source>
</evidence>
<organism evidence="7 8">
    <name type="scientific">Paramarasmius palmivorus</name>
    <dbReference type="NCBI Taxonomy" id="297713"/>
    <lineage>
        <taxon>Eukaryota</taxon>
        <taxon>Fungi</taxon>
        <taxon>Dikarya</taxon>
        <taxon>Basidiomycota</taxon>
        <taxon>Agaricomycotina</taxon>
        <taxon>Agaricomycetes</taxon>
        <taxon>Agaricomycetidae</taxon>
        <taxon>Agaricales</taxon>
        <taxon>Marasmiineae</taxon>
        <taxon>Marasmiaceae</taxon>
        <taxon>Paramarasmius</taxon>
    </lineage>
</organism>
<gene>
    <name evidence="7" type="ORF">VNI00_009797</name>
</gene>
<dbReference type="EMBL" id="JAYKXP010000037">
    <property type="protein sequence ID" value="KAK7040329.1"/>
    <property type="molecule type" value="Genomic_DNA"/>
</dbReference>
<dbReference type="AlphaFoldDB" id="A0AAW0CMU1"/>
<evidence type="ECO:0000313" key="7">
    <source>
        <dbReference type="EMBL" id="KAK7040329.1"/>
    </source>
</evidence>
<name>A0AAW0CMU1_9AGAR</name>
<protein>
    <submittedName>
        <fullName evidence="7">Uncharacterized protein</fullName>
    </submittedName>
</protein>
<proteinExistence type="predicted"/>
<comment type="subcellular location">
    <subcellularLocation>
        <location evidence="1">Endomembrane system</location>
        <topology evidence="1">Multi-pass membrane protein</topology>
    </subcellularLocation>
</comment>
<keyword evidence="3" id="KW-0812">Transmembrane</keyword>
<dbReference type="InterPro" id="IPR036259">
    <property type="entry name" value="MFS_trans_sf"/>
</dbReference>
<reference evidence="7 8" key="1">
    <citation type="submission" date="2024-01" db="EMBL/GenBank/DDBJ databases">
        <title>A draft genome for a cacao thread blight-causing isolate of Paramarasmius palmivorus.</title>
        <authorList>
            <person name="Baruah I.K."/>
            <person name="Bukari Y."/>
            <person name="Amoako-Attah I."/>
            <person name="Meinhardt L.W."/>
            <person name="Bailey B.A."/>
            <person name="Cohen S.P."/>
        </authorList>
    </citation>
    <scope>NUCLEOTIDE SEQUENCE [LARGE SCALE GENOMIC DNA]</scope>
    <source>
        <strain evidence="7 8">GH-12</strain>
    </source>
</reference>
<dbReference type="GO" id="GO:0012505">
    <property type="term" value="C:endomembrane system"/>
    <property type="evidence" value="ECO:0007669"/>
    <property type="project" value="UniProtKB-SubCell"/>
</dbReference>
<dbReference type="Proteomes" id="UP001383192">
    <property type="component" value="Unassembled WGS sequence"/>
</dbReference>
<evidence type="ECO:0000313" key="8">
    <source>
        <dbReference type="Proteomes" id="UP001383192"/>
    </source>
</evidence>
<sequence>MPFGFGNAVVLQTMYIALVANLPDKHMAIGTGFTQLIRGLGQVGGLALSSAVFQSRLDAELKKRLHGAGASEMIKAIRHSSRIIGSLPPDIQRIARDSYAASIKTVFTVAAGASLVAYLLRIPIPDKTLVDNKSGTAENSGVLESLANESEAESEPLEDALDDEDKPRKRHVSLNV</sequence>
<keyword evidence="4" id="KW-1133">Transmembrane helix</keyword>
<keyword evidence="8" id="KW-1185">Reference proteome</keyword>
<dbReference type="SUPFAM" id="SSF103473">
    <property type="entry name" value="MFS general substrate transporter"/>
    <property type="match status" value="1"/>
</dbReference>
<evidence type="ECO:0000256" key="5">
    <source>
        <dbReference type="ARBA" id="ARBA00023136"/>
    </source>
</evidence>